<sequence length="154" mass="16505">MVAIDSGEIPAISISIPADFPEGFRLYGGDIRVVGVWFRRGSWIRSPGSTAEIIPSSTRRRQTLARGRIPLAAGLQWPATPRSRHPGVRPRGPRGRPSCVPAPPARGREPHATATALPRPHGREARMTSLPLSALLGRDLSAPIPAPARPAFHG</sequence>
<evidence type="ECO:0000256" key="1">
    <source>
        <dbReference type="SAM" id="MobiDB-lite"/>
    </source>
</evidence>
<dbReference type="EMBL" id="JBBWWR010000001">
    <property type="protein sequence ID" value="KAK8971098.1"/>
    <property type="molecule type" value="Genomic_DNA"/>
</dbReference>
<feature type="compositionally biased region" description="Basic residues" evidence="1">
    <location>
        <begin position="82"/>
        <end position="94"/>
    </location>
</feature>
<keyword evidence="3" id="KW-1185">Reference proteome</keyword>
<proteinExistence type="predicted"/>
<protein>
    <submittedName>
        <fullName evidence="2">Uncharacterized protein</fullName>
    </submittedName>
</protein>
<dbReference type="Proteomes" id="UP001412067">
    <property type="component" value="Unassembled WGS sequence"/>
</dbReference>
<evidence type="ECO:0000313" key="3">
    <source>
        <dbReference type="Proteomes" id="UP001412067"/>
    </source>
</evidence>
<evidence type="ECO:0000313" key="2">
    <source>
        <dbReference type="EMBL" id="KAK8971098.1"/>
    </source>
</evidence>
<name>A0ABR2N4P4_9ASPA</name>
<feature type="region of interest" description="Disordered" evidence="1">
    <location>
        <begin position="75"/>
        <end position="128"/>
    </location>
</feature>
<accession>A0ABR2N4P4</accession>
<organism evidence="2 3">
    <name type="scientific">Platanthera guangdongensis</name>
    <dbReference type="NCBI Taxonomy" id="2320717"/>
    <lineage>
        <taxon>Eukaryota</taxon>
        <taxon>Viridiplantae</taxon>
        <taxon>Streptophyta</taxon>
        <taxon>Embryophyta</taxon>
        <taxon>Tracheophyta</taxon>
        <taxon>Spermatophyta</taxon>
        <taxon>Magnoliopsida</taxon>
        <taxon>Liliopsida</taxon>
        <taxon>Asparagales</taxon>
        <taxon>Orchidaceae</taxon>
        <taxon>Orchidoideae</taxon>
        <taxon>Orchideae</taxon>
        <taxon>Orchidinae</taxon>
        <taxon>Platanthera</taxon>
    </lineage>
</organism>
<reference evidence="2 3" key="1">
    <citation type="journal article" date="2022" name="Nat. Plants">
        <title>Genomes of leafy and leafless Platanthera orchids illuminate the evolution of mycoheterotrophy.</title>
        <authorList>
            <person name="Li M.H."/>
            <person name="Liu K.W."/>
            <person name="Li Z."/>
            <person name="Lu H.C."/>
            <person name="Ye Q.L."/>
            <person name="Zhang D."/>
            <person name="Wang J.Y."/>
            <person name="Li Y.F."/>
            <person name="Zhong Z.M."/>
            <person name="Liu X."/>
            <person name="Yu X."/>
            <person name="Liu D.K."/>
            <person name="Tu X.D."/>
            <person name="Liu B."/>
            <person name="Hao Y."/>
            <person name="Liao X.Y."/>
            <person name="Jiang Y.T."/>
            <person name="Sun W.H."/>
            <person name="Chen J."/>
            <person name="Chen Y.Q."/>
            <person name="Ai Y."/>
            <person name="Zhai J.W."/>
            <person name="Wu S.S."/>
            <person name="Zhou Z."/>
            <person name="Hsiao Y.Y."/>
            <person name="Wu W.L."/>
            <person name="Chen Y.Y."/>
            <person name="Lin Y.F."/>
            <person name="Hsu J.L."/>
            <person name="Li C.Y."/>
            <person name="Wang Z.W."/>
            <person name="Zhao X."/>
            <person name="Zhong W.Y."/>
            <person name="Ma X.K."/>
            <person name="Ma L."/>
            <person name="Huang J."/>
            <person name="Chen G.Z."/>
            <person name="Huang M.Z."/>
            <person name="Huang L."/>
            <person name="Peng D.H."/>
            <person name="Luo Y.B."/>
            <person name="Zou S.Q."/>
            <person name="Chen S.P."/>
            <person name="Lan S."/>
            <person name="Tsai W.C."/>
            <person name="Van de Peer Y."/>
            <person name="Liu Z.J."/>
        </authorList>
    </citation>
    <scope>NUCLEOTIDE SEQUENCE [LARGE SCALE GENOMIC DNA]</scope>
    <source>
        <strain evidence="2">Lor288</strain>
    </source>
</reference>
<gene>
    <name evidence="2" type="ORF">KSP40_PGU008504</name>
</gene>
<comment type="caution">
    <text evidence="2">The sequence shown here is derived from an EMBL/GenBank/DDBJ whole genome shotgun (WGS) entry which is preliminary data.</text>
</comment>